<reference evidence="2" key="1">
    <citation type="submission" date="2014-09" db="EMBL/GenBank/DDBJ databases">
        <authorList>
            <person name="Mudge J."/>
            <person name="Ramaraj T."/>
            <person name="Lindquist I.E."/>
            <person name="Bharti A.K."/>
            <person name="Sundararajan A."/>
            <person name="Cameron C.T."/>
            <person name="Woodward J.E."/>
            <person name="May G.D."/>
            <person name="Brubaker C."/>
            <person name="Broadhvest J."/>
            <person name="Wilkins T.A."/>
        </authorList>
    </citation>
    <scope>NUCLEOTIDE SEQUENCE</scope>
    <source>
        <strain evidence="2">cv. AKA8401</strain>
    </source>
</reference>
<gene>
    <name evidence="1" type="ORF">F383_33067</name>
</gene>
<dbReference type="AlphaFoldDB" id="A0A0B0N6X5"/>
<dbReference type="EMBL" id="JRRC01461024">
    <property type="protein sequence ID" value="KHG06836.1"/>
    <property type="molecule type" value="Genomic_DNA"/>
</dbReference>
<dbReference type="Proteomes" id="UP000032142">
    <property type="component" value="Unassembled WGS sequence"/>
</dbReference>
<keyword evidence="2" id="KW-1185">Reference proteome</keyword>
<evidence type="ECO:0000313" key="2">
    <source>
        <dbReference type="Proteomes" id="UP000032142"/>
    </source>
</evidence>
<sequence>MDQHVKSTRPGLLCTGSPHVRVLLAESSTD</sequence>
<evidence type="ECO:0000313" key="1">
    <source>
        <dbReference type="EMBL" id="KHG06836.1"/>
    </source>
</evidence>
<protein>
    <submittedName>
        <fullName evidence="1">Uncharacterized protein</fullName>
    </submittedName>
</protein>
<organism evidence="1 2">
    <name type="scientific">Gossypium arboreum</name>
    <name type="common">Tree cotton</name>
    <name type="synonym">Gossypium nanking</name>
    <dbReference type="NCBI Taxonomy" id="29729"/>
    <lineage>
        <taxon>Eukaryota</taxon>
        <taxon>Viridiplantae</taxon>
        <taxon>Streptophyta</taxon>
        <taxon>Embryophyta</taxon>
        <taxon>Tracheophyta</taxon>
        <taxon>Spermatophyta</taxon>
        <taxon>Magnoliopsida</taxon>
        <taxon>eudicotyledons</taxon>
        <taxon>Gunneridae</taxon>
        <taxon>Pentapetalae</taxon>
        <taxon>rosids</taxon>
        <taxon>malvids</taxon>
        <taxon>Malvales</taxon>
        <taxon>Malvaceae</taxon>
        <taxon>Malvoideae</taxon>
        <taxon>Gossypium</taxon>
    </lineage>
</organism>
<proteinExistence type="predicted"/>
<name>A0A0B0N6X5_GOSAR</name>
<accession>A0A0B0N6X5</accession>
<comment type="caution">
    <text evidence="1">The sequence shown here is derived from an EMBL/GenBank/DDBJ whole genome shotgun (WGS) entry which is preliminary data.</text>
</comment>